<sequence>MYGYGGYPIYFDWTYLLAILGLVLTMIASGQVRSTFARYQKVKSRSGLTGAMAARMILDSQGLQNVAIEHVSGSLTDHYDPRSKTLRLSDSTYSYSSVAAICVAAHESGHAVQDKVHYGPLVLRSTLVPAAQFGSSLSWPIFIFGLIFSLQPLITAGIVLFMVAVLFQLITLPVEFNASHRALEIMKSSQLIPEDELEGGRQVLRAAAMTYVAALAASILQLLRLLILANDRRDRR</sequence>
<evidence type="ECO:0000313" key="3">
    <source>
        <dbReference type="Proteomes" id="UP000481852"/>
    </source>
</evidence>
<reference evidence="2 3" key="1">
    <citation type="submission" date="2019-08" db="EMBL/GenBank/DDBJ databases">
        <title>In-depth cultivation of the pig gut microbiome towards novel bacterial diversity and tailored functional studies.</title>
        <authorList>
            <person name="Wylensek D."/>
            <person name="Hitch T.C.A."/>
            <person name="Clavel T."/>
        </authorList>
    </citation>
    <scope>NUCLEOTIDE SEQUENCE [LARGE SCALE GENOMIC DNA]</scope>
    <source>
        <strain evidence="2 3">Oil+RF-744-WCA-WT-11</strain>
    </source>
</reference>
<proteinExistence type="predicted"/>
<evidence type="ECO:0000256" key="1">
    <source>
        <dbReference type="SAM" id="Phobius"/>
    </source>
</evidence>
<dbReference type="AlphaFoldDB" id="A0A6L5X2K6"/>
<name>A0A6L5X2K6_9FIRM</name>
<keyword evidence="3" id="KW-1185">Reference proteome</keyword>
<evidence type="ECO:0000313" key="2">
    <source>
        <dbReference type="EMBL" id="MSS14571.1"/>
    </source>
</evidence>
<feature type="transmembrane region" description="Helical" evidence="1">
    <location>
        <begin position="15"/>
        <end position="36"/>
    </location>
</feature>
<keyword evidence="1" id="KW-1133">Transmembrane helix</keyword>
<dbReference type="Pfam" id="PF04298">
    <property type="entry name" value="Zn_peptidase_2"/>
    <property type="match status" value="1"/>
</dbReference>
<feature type="transmembrane region" description="Helical" evidence="1">
    <location>
        <begin position="141"/>
        <end position="170"/>
    </location>
</feature>
<dbReference type="Proteomes" id="UP000481852">
    <property type="component" value="Unassembled WGS sequence"/>
</dbReference>
<accession>A0A6L5X2K6</accession>
<organism evidence="2 3">
    <name type="scientific">Porcincola intestinalis</name>
    <dbReference type="NCBI Taxonomy" id="2606632"/>
    <lineage>
        <taxon>Bacteria</taxon>
        <taxon>Bacillati</taxon>
        <taxon>Bacillota</taxon>
        <taxon>Clostridia</taxon>
        <taxon>Lachnospirales</taxon>
        <taxon>Lachnospiraceae</taxon>
        <taxon>Porcincola</taxon>
    </lineage>
</organism>
<dbReference type="PANTHER" id="PTHR36434">
    <property type="entry name" value="MEMBRANE PROTEASE YUGP-RELATED"/>
    <property type="match status" value="1"/>
</dbReference>
<gene>
    <name evidence="2" type="ORF">FYJ35_05880</name>
</gene>
<dbReference type="PANTHER" id="PTHR36434:SF1">
    <property type="entry name" value="MEMBRANE PROTEASE YUGP-RELATED"/>
    <property type="match status" value="1"/>
</dbReference>
<dbReference type="RefSeq" id="WP_154524533.1">
    <property type="nucleotide sequence ID" value="NZ_VULZ01000005.1"/>
</dbReference>
<feature type="transmembrane region" description="Helical" evidence="1">
    <location>
        <begin position="206"/>
        <end position="227"/>
    </location>
</feature>
<comment type="caution">
    <text evidence="2">The sequence shown here is derived from an EMBL/GenBank/DDBJ whole genome shotgun (WGS) entry which is preliminary data.</text>
</comment>
<keyword evidence="1" id="KW-0812">Transmembrane</keyword>
<dbReference type="InterPro" id="IPR007395">
    <property type="entry name" value="Zn_peptidase_2"/>
</dbReference>
<keyword evidence="1" id="KW-0472">Membrane</keyword>
<dbReference type="EMBL" id="VULZ01000005">
    <property type="protein sequence ID" value="MSS14571.1"/>
    <property type="molecule type" value="Genomic_DNA"/>
</dbReference>
<protein>
    <submittedName>
        <fullName evidence="2">Zinc metallopeptidase</fullName>
    </submittedName>
</protein>